<dbReference type="InterPro" id="IPR052024">
    <property type="entry name" value="Methanogen_methyltrans"/>
</dbReference>
<protein>
    <recommendedName>
        <fullName evidence="1">Uroporphyrinogen decarboxylase (URO-D) domain-containing protein</fullName>
    </recommendedName>
</protein>
<organism evidence="2 3">
    <name type="scientific">Enterocloster aldenensis</name>
    <dbReference type="NCBI Taxonomy" id="358742"/>
    <lineage>
        <taxon>Bacteria</taxon>
        <taxon>Bacillati</taxon>
        <taxon>Bacillota</taxon>
        <taxon>Clostridia</taxon>
        <taxon>Lachnospirales</taxon>
        <taxon>Lachnospiraceae</taxon>
        <taxon>Enterocloster</taxon>
    </lineage>
</organism>
<accession>A0AAW5C521</accession>
<dbReference type="InterPro" id="IPR038071">
    <property type="entry name" value="UROD/MetE-like_sf"/>
</dbReference>
<dbReference type="GO" id="GO:0004853">
    <property type="term" value="F:uroporphyrinogen decarboxylase activity"/>
    <property type="evidence" value="ECO:0007669"/>
    <property type="project" value="InterPro"/>
</dbReference>
<dbReference type="Gene3D" id="3.20.20.210">
    <property type="match status" value="1"/>
</dbReference>
<dbReference type="Proteomes" id="UP001299608">
    <property type="component" value="Unassembled WGS sequence"/>
</dbReference>
<feature type="domain" description="Uroporphyrinogen decarboxylase (URO-D)" evidence="1">
    <location>
        <begin position="78"/>
        <end position="330"/>
    </location>
</feature>
<dbReference type="AlphaFoldDB" id="A0AAW5C521"/>
<proteinExistence type="predicted"/>
<gene>
    <name evidence="2" type="ORF">L0N08_22115</name>
</gene>
<dbReference type="RefSeq" id="WP_238053797.1">
    <property type="nucleotide sequence ID" value="NZ_JAKNGE010000032.1"/>
</dbReference>
<evidence type="ECO:0000313" key="3">
    <source>
        <dbReference type="Proteomes" id="UP001299608"/>
    </source>
</evidence>
<evidence type="ECO:0000259" key="1">
    <source>
        <dbReference type="Pfam" id="PF01208"/>
    </source>
</evidence>
<dbReference type="GO" id="GO:0006779">
    <property type="term" value="P:porphyrin-containing compound biosynthetic process"/>
    <property type="evidence" value="ECO:0007669"/>
    <property type="project" value="InterPro"/>
</dbReference>
<sequence length="337" mass="37592">MTERERFMNFLENKPVDRVPVAFFHHFCPPCEWGRGLENQDAFERNIIGHKLAREKFDPDVIKIMNDTLMIMPVDVSFVNTSDDLRKVQAPAVDSAFAMKTLELTRRVRAIYEDSDAPVYATGFSPSVVLRNSLCVGGIPGEGDESRMLQFIKEDPDAVAAAMKNLCDGISAINEMLIKEGGVDGIYMSVNNQSNFFTDEFYRTYVAPYEKEVMENANKLSRINLLHICGYHGRANHLELFTDFEAAAVNIAVFVEGVSLSEGKKLFGGKPVFGGFAQDTVIYRGTKQEVKEAAWSILDECGQIGIMLGADCTVPNDIDDSRLEWVRQAAIEYAAGK</sequence>
<dbReference type="EMBL" id="JAKNGE010000032">
    <property type="protein sequence ID" value="MCG4748119.1"/>
    <property type="molecule type" value="Genomic_DNA"/>
</dbReference>
<evidence type="ECO:0000313" key="2">
    <source>
        <dbReference type="EMBL" id="MCG4748119.1"/>
    </source>
</evidence>
<dbReference type="Pfam" id="PF01208">
    <property type="entry name" value="URO-D"/>
    <property type="match status" value="1"/>
</dbReference>
<dbReference type="InterPro" id="IPR000257">
    <property type="entry name" value="Uroporphyrinogen_deCOase"/>
</dbReference>
<dbReference type="PANTHER" id="PTHR47099">
    <property type="entry name" value="METHYLCOBAMIDE:COM METHYLTRANSFERASE MTBA"/>
    <property type="match status" value="1"/>
</dbReference>
<dbReference type="PANTHER" id="PTHR47099:SF1">
    <property type="entry name" value="METHYLCOBAMIDE:COM METHYLTRANSFERASE MTBA"/>
    <property type="match status" value="1"/>
</dbReference>
<comment type="caution">
    <text evidence="2">The sequence shown here is derived from an EMBL/GenBank/DDBJ whole genome shotgun (WGS) entry which is preliminary data.</text>
</comment>
<name>A0AAW5C521_9FIRM</name>
<reference evidence="2" key="1">
    <citation type="submission" date="2022-01" db="EMBL/GenBank/DDBJ databases">
        <title>Collection of gut derived symbiotic bacterial strains cultured from healthy donors.</title>
        <authorList>
            <person name="Lin H."/>
            <person name="Kohout C."/>
            <person name="Waligurski E."/>
            <person name="Pamer E.G."/>
        </authorList>
    </citation>
    <scope>NUCLEOTIDE SEQUENCE</scope>
    <source>
        <strain evidence="2">DFI.6.55</strain>
    </source>
</reference>
<dbReference type="SUPFAM" id="SSF51726">
    <property type="entry name" value="UROD/MetE-like"/>
    <property type="match status" value="1"/>
</dbReference>